<dbReference type="Proteomes" id="UP001165679">
    <property type="component" value="Unassembled WGS sequence"/>
</dbReference>
<gene>
    <name evidence="3" type="ORF">OL599_02175</name>
</gene>
<dbReference type="AlphaFoldDB" id="A0AA42CFU8"/>
<evidence type="ECO:0000313" key="3">
    <source>
        <dbReference type="EMBL" id="MCW3473372.1"/>
    </source>
</evidence>
<feature type="domain" description="Peptidase C51" evidence="2">
    <location>
        <begin position="19"/>
        <end position="144"/>
    </location>
</feature>
<accession>A0AA42CFU8</accession>
<name>A0AA42CFU8_9PROT</name>
<evidence type="ECO:0000256" key="1">
    <source>
        <dbReference type="SAM" id="SignalP"/>
    </source>
</evidence>
<dbReference type="EMBL" id="JAPDNT010000001">
    <property type="protein sequence ID" value="MCW3473372.1"/>
    <property type="molecule type" value="Genomic_DNA"/>
</dbReference>
<feature type="chain" id="PRO_5041247951" evidence="1">
    <location>
        <begin position="25"/>
        <end position="197"/>
    </location>
</feature>
<dbReference type="PROSITE" id="PS51257">
    <property type="entry name" value="PROKAR_LIPOPROTEIN"/>
    <property type="match status" value="1"/>
</dbReference>
<reference evidence="3" key="1">
    <citation type="submission" date="2022-09" db="EMBL/GenBank/DDBJ databases">
        <title>Rhodovastum sp. nov. RN2-1 isolated from soil in Seongnam, South Korea.</title>
        <authorList>
            <person name="Le N.T."/>
        </authorList>
    </citation>
    <scope>NUCLEOTIDE SEQUENCE</scope>
    <source>
        <strain evidence="3">RN2-1</strain>
    </source>
</reference>
<protein>
    <submittedName>
        <fullName evidence="3">CHAP domain-containing protein</fullName>
    </submittedName>
</protein>
<comment type="caution">
    <text evidence="3">The sequence shown here is derived from an EMBL/GenBank/DDBJ whole genome shotgun (WGS) entry which is preliminary data.</text>
</comment>
<dbReference type="Gene3D" id="3.90.1720.10">
    <property type="entry name" value="endopeptidase domain like (from Nostoc punctiforme)"/>
    <property type="match status" value="1"/>
</dbReference>
<dbReference type="SUPFAM" id="SSF54001">
    <property type="entry name" value="Cysteine proteinases"/>
    <property type="match status" value="1"/>
</dbReference>
<dbReference type="InterPro" id="IPR007921">
    <property type="entry name" value="CHAP_dom"/>
</dbReference>
<dbReference type="PROSITE" id="PS50911">
    <property type="entry name" value="CHAP"/>
    <property type="match status" value="1"/>
</dbReference>
<reference evidence="3" key="2">
    <citation type="submission" date="2022-10" db="EMBL/GenBank/DDBJ databases">
        <authorList>
            <person name="Trinh H.N."/>
        </authorList>
    </citation>
    <scope>NUCLEOTIDE SEQUENCE</scope>
    <source>
        <strain evidence="3">RN2-1</strain>
    </source>
</reference>
<dbReference type="InterPro" id="IPR038765">
    <property type="entry name" value="Papain-like_cys_pep_sf"/>
</dbReference>
<feature type="signal peptide" evidence="1">
    <location>
        <begin position="1"/>
        <end position="24"/>
    </location>
</feature>
<evidence type="ECO:0000259" key="2">
    <source>
        <dbReference type="PROSITE" id="PS50911"/>
    </source>
</evidence>
<proteinExistence type="predicted"/>
<evidence type="ECO:0000313" key="4">
    <source>
        <dbReference type="Proteomes" id="UP001165679"/>
    </source>
</evidence>
<dbReference type="Pfam" id="PF05257">
    <property type="entry name" value="CHAP"/>
    <property type="match status" value="1"/>
</dbReference>
<organism evidence="3 4">
    <name type="scientific">Limobrevibacterium gyesilva</name>
    <dbReference type="NCBI Taxonomy" id="2991712"/>
    <lineage>
        <taxon>Bacteria</taxon>
        <taxon>Pseudomonadati</taxon>
        <taxon>Pseudomonadota</taxon>
        <taxon>Alphaproteobacteria</taxon>
        <taxon>Acetobacterales</taxon>
        <taxon>Acetobacteraceae</taxon>
        <taxon>Limobrevibacterium</taxon>
    </lineage>
</organism>
<sequence length="197" mass="21523">MHRIIRISLRLALLVVAGALSACASSPRTGPNLAATSRHPGLTCAPFARELSGIALYGDAATWWDGAAGRYGRASSPMVGGVLVFRRSSRLSSGHVSVVSRILTPRQITVISANWVRDELDEDQLVVDVSERNDWTQVRVWYPPSNQLGIFTYSTYGFVLPPRPATHEELVRATRPAAVYAIDNRGRPLPRARYVGG</sequence>
<dbReference type="RefSeq" id="WP_264711941.1">
    <property type="nucleotide sequence ID" value="NZ_JAPDNT010000001.1"/>
</dbReference>
<keyword evidence="4" id="KW-1185">Reference proteome</keyword>
<keyword evidence="1" id="KW-0732">Signal</keyword>